<dbReference type="InterPro" id="IPR022294">
    <property type="entry name" value="ABC-transptr_permeasesu"/>
</dbReference>
<feature type="transmembrane region" description="Helical" evidence="1">
    <location>
        <begin position="21"/>
        <end position="41"/>
    </location>
</feature>
<dbReference type="RefSeq" id="WP_207108796.1">
    <property type="nucleotide sequence ID" value="NZ_JAFLVR010000027.1"/>
</dbReference>
<proteinExistence type="predicted"/>
<keyword evidence="1" id="KW-0472">Membrane</keyword>
<dbReference type="EMBL" id="JAFLVR010000027">
    <property type="protein sequence ID" value="MBO0453026.1"/>
    <property type="molecule type" value="Genomic_DNA"/>
</dbReference>
<sequence length="250" mass="28578">MRRFKRILQADILKVKRTPFLLLHLIIPLLGIVIFFSYQQWTNYQANRLTINFFQILALIYPILAAWLTTIVADQEIEAGDGFFLLSSPVKFLALSSKMVLLVIFGLLSCLFVGAGYHLILSQFRSDYSLSLALILLLVCIVWCCALFQYFFHLWLGLCFGRNVNFSVAAVELLLSALLLTGLGETIWFLFPCAWGLRMVPLLAAYLENNSVDVLTKIQLGELSMVLLTLMMFGFLSIWFSRWEGRKNEL</sequence>
<feature type="transmembrane region" description="Helical" evidence="1">
    <location>
        <begin position="220"/>
        <end position="240"/>
    </location>
</feature>
<evidence type="ECO:0000256" key="1">
    <source>
        <dbReference type="SAM" id="Phobius"/>
    </source>
</evidence>
<feature type="transmembrane region" description="Helical" evidence="1">
    <location>
        <begin position="132"/>
        <end position="152"/>
    </location>
</feature>
<dbReference type="CDD" id="cd21808">
    <property type="entry name" value="ABC-2_lan_permease_MutG"/>
    <property type="match status" value="1"/>
</dbReference>
<dbReference type="NCBIfam" id="TIGR03733">
    <property type="entry name" value="lanti_perm_MutG"/>
    <property type="match status" value="1"/>
</dbReference>
<keyword evidence="1" id="KW-0812">Transmembrane</keyword>
<comment type="caution">
    <text evidence="2">The sequence shown here is derived from an EMBL/GenBank/DDBJ whole genome shotgun (WGS) entry which is preliminary data.</text>
</comment>
<name>A0ABS3HHT8_9ENTE</name>
<reference evidence="2 3" key="1">
    <citation type="submission" date="2021-03" db="EMBL/GenBank/DDBJ databases">
        <title>Enterococcal diversity collection.</title>
        <authorList>
            <person name="Gilmore M.S."/>
            <person name="Schwartzman J."/>
            <person name="Van Tyne D."/>
            <person name="Martin M."/>
            <person name="Earl A.M."/>
            <person name="Manson A.L."/>
            <person name="Straub T."/>
            <person name="Salamzade R."/>
            <person name="Saavedra J."/>
            <person name="Lebreton F."/>
            <person name="Prichula J."/>
            <person name="Schaufler K."/>
            <person name="Gaca A."/>
            <person name="Sgardioli B."/>
            <person name="Wagenaar J."/>
            <person name="Strong T."/>
        </authorList>
    </citation>
    <scope>NUCLEOTIDE SEQUENCE [LARGE SCALE GENOMIC DNA]</scope>
    <source>
        <strain evidence="2 3">MJM16</strain>
    </source>
</reference>
<feature type="transmembrane region" description="Helical" evidence="1">
    <location>
        <begin position="99"/>
        <end position="120"/>
    </location>
</feature>
<evidence type="ECO:0000313" key="3">
    <source>
        <dbReference type="Proteomes" id="UP000664495"/>
    </source>
</evidence>
<gene>
    <name evidence="2" type="ORF">JZO85_12140</name>
</gene>
<keyword evidence="1" id="KW-1133">Transmembrane helix</keyword>
<keyword evidence="3" id="KW-1185">Reference proteome</keyword>
<protein>
    <submittedName>
        <fullName evidence="2">Lantibiotic immunity ABC transporter MutG family permease subunit</fullName>
    </submittedName>
</protein>
<accession>A0ABS3HHT8</accession>
<organism evidence="2 3">
    <name type="scientific">Candidatus Enterococcus murrayae</name>
    <dbReference type="NCBI Taxonomy" id="2815321"/>
    <lineage>
        <taxon>Bacteria</taxon>
        <taxon>Bacillati</taxon>
        <taxon>Bacillota</taxon>
        <taxon>Bacilli</taxon>
        <taxon>Lactobacillales</taxon>
        <taxon>Enterococcaceae</taxon>
        <taxon>Enterococcus</taxon>
    </lineage>
</organism>
<feature type="transmembrane region" description="Helical" evidence="1">
    <location>
        <begin position="53"/>
        <end position="73"/>
    </location>
</feature>
<feature type="transmembrane region" description="Helical" evidence="1">
    <location>
        <begin position="164"/>
        <end position="181"/>
    </location>
</feature>
<evidence type="ECO:0000313" key="2">
    <source>
        <dbReference type="EMBL" id="MBO0453026.1"/>
    </source>
</evidence>
<dbReference type="Proteomes" id="UP000664495">
    <property type="component" value="Unassembled WGS sequence"/>
</dbReference>